<organism evidence="2 3">
    <name type="scientific">Geodermatophilus sabuli</name>
    <dbReference type="NCBI Taxonomy" id="1564158"/>
    <lineage>
        <taxon>Bacteria</taxon>
        <taxon>Bacillati</taxon>
        <taxon>Actinomycetota</taxon>
        <taxon>Actinomycetes</taxon>
        <taxon>Geodermatophilales</taxon>
        <taxon>Geodermatophilaceae</taxon>
        <taxon>Geodermatophilus</taxon>
    </lineage>
</organism>
<evidence type="ECO:0000313" key="3">
    <source>
        <dbReference type="Proteomes" id="UP000219514"/>
    </source>
</evidence>
<feature type="region of interest" description="Disordered" evidence="1">
    <location>
        <begin position="79"/>
        <end position="108"/>
    </location>
</feature>
<dbReference type="Gene3D" id="1.10.8.1060">
    <property type="entry name" value="Corynebacterium glutamicum thioredoxin-dependent arsenate reductase, N-terminal domain"/>
    <property type="match status" value="1"/>
</dbReference>
<name>A0A285EDZ2_9ACTN</name>
<evidence type="ECO:0000256" key="1">
    <source>
        <dbReference type="SAM" id="MobiDB-lite"/>
    </source>
</evidence>
<dbReference type="NCBIfam" id="NF046112">
    <property type="entry name" value="MSMEG_6209_Nter"/>
    <property type="match status" value="1"/>
</dbReference>
<dbReference type="Proteomes" id="UP000219514">
    <property type="component" value="Unassembled WGS sequence"/>
</dbReference>
<feature type="compositionally biased region" description="Basic and acidic residues" evidence="1">
    <location>
        <begin position="79"/>
        <end position="95"/>
    </location>
</feature>
<reference evidence="2 3" key="1">
    <citation type="submission" date="2017-09" db="EMBL/GenBank/DDBJ databases">
        <authorList>
            <person name="Ehlers B."/>
            <person name="Leendertz F.H."/>
        </authorList>
    </citation>
    <scope>NUCLEOTIDE SEQUENCE [LARGE SCALE GENOMIC DNA]</scope>
    <source>
        <strain evidence="2 3">DSM 46844</strain>
    </source>
</reference>
<proteinExistence type="predicted"/>
<protein>
    <recommendedName>
        <fullName evidence="4">DUF3562 domain-containing protein</fullName>
    </recommendedName>
</protein>
<dbReference type="OrthoDB" id="5198112at2"/>
<dbReference type="EMBL" id="OBDO01000006">
    <property type="protein sequence ID" value="SNX97329.1"/>
    <property type="molecule type" value="Genomic_DNA"/>
</dbReference>
<accession>A0A285EDZ2</accession>
<sequence length="108" mass="11639">MTVTAPVVVGRDADPCGGPIRAGTSFVDALVGRLHAEYGVDRHEIRRLATEVLGTFATARVQAFVPILVEKRLRAAYRTLRDAGGTRRSDGERGARPRPPAAAGRHPR</sequence>
<evidence type="ECO:0000313" key="2">
    <source>
        <dbReference type="EMBL" id="SNX97329.1"/>
    </source>
</evidence>
<evidence type="ECO:0008006" key="4">
    <source>
        <dbReference type="Google" id="ProtNLM"/>
    </source>
</evidence>
<keyword evidence="3" id="KW-1185">Reference proteome</keyword>
<dbReference type="RefSeq" id="WP_097207288.1">
    <property type="nucleotide sequence ID" value="NZ_JACHXB010000002.1"/>
</dbReference>
<gene>
    <name evidence="2" type="ORF">SAMN06893097_106279</name>
</gene>
<dbReference type="AlphaFoldDB" id="A0A285EDZ2"/>